<evidence type="ECO:0000256" key="9">
    <source>
        <dbReference type="ARBA" id="ARBA00022801"/>
    </source>
</evidence>
<evidence type="ECO:0000256" key="1">
    <source>
        <dbReference type="ARBA" id="ARBA00001947"/>
    </source>
</evidence>
<dbReference type="HAMAP" id="MF_00388">
    <property type="entry name" value="LpxC"/>
    <property type="match status" value="1"/>
</dbReference>
<dbReference type="EC" id="4.2.1.59" evidence="19"/>
<evidence type="ECO:0000313" key="21">
    <source>
        <dbReference type="Proteomes" id="UP000076586"/>
    </source>
</evidence>
<dbReference type="SUPFAM" id="SSF54637">
    <property type="entry name" value="Thioesterase/thiol ester dehydrase-isomerase"/>
    <property type="match status" value="1"/>
</dbReference>
<dbReference type="Gene3D" id="3.30.1700.10">
    <property type="entry name" value="lpxc deacetylase, domain 2"/>
    <property type="match status" value="1"/>
</dbReference>
<protein>
    <recommendedName>
        <fullName evidence="18 19">Multifunctional fusion protein</fullName>
    </recommendedName>
    <domain>
        <recommendedName>
            <fullName evidence="19">3-hydroxyacyl-[acyl-carrier-protein] dehydratase FabZ</fullName>
            <ecNumber evidence="19">4.2.1.59</ecNumber>
        </recommendedName>
        <alternativeName>
            <fullName evidence="19">(3R)-hydroxymyristoyl-[acyl-carrier-protein] dehydratase</fullName>
        </alternativeName>
        <alternativeName>
            <fullName evidence="19">Beta-hydroxyacyl-ACP dehydratase</fullName>
            <shortName evidence="19">(3R)-hydroxymyristoyl-ACP dehydrase</shortName>
        </alternativeName>
    </domain>
    <domain>
        <recommendedName>
            <fullName evidence="18">UDP-3-O-acyl-N-acetylglucosamine deacetylase</fullName>
            <shortName evidence="18">UDP-3-O-acyl-GlcNAc deacetylase</shortName>
            <ecNumber evidence="18">3.5.1.108</ecNumber>
        </recommendedName>
        <alternativeName>
            <fullName evidence="18">UDP-3-O-[R-3-hydroxymyristoyl]-N-acetylglucosamine deacetylase</fullName>
        </alternativeName>
    </domain>
</protein>
<dbReference type="OrthoDB" id="9772788at2"/>
<keyword evidence="8 18" id="KW-0479">Metal-binding</keyword>
<evidence type="ECO:0000256" key="18">
    <source>
        <dbReference type="HAMAP-Rule" id="MF_00388"/>
    </source>
</evidence>
<dbReference type="RefSeq" id="WP_068702539.1">
    <property type="nucleotide sequence ID" value="NZ_BDCR01000001.1"/>
</dbReference>
<comment type="pathway">
    <text evidence="4 18">Glycolipid biosynthesis; lipid IV(A) biosynthesis; lipid IV(A) from (3R)-3-hydroxytetradecanoyl-[acyl-carrier-protein] and UDP-N-acetyl-alpha-D-glucosamine: step 2/6.</text>
</comment>
<evidence type="ECO:0000256" key="16">
    <source>
        <dbReference type="ARBA" id="ARBA00061221"/>
    </source>
</evidence>
<keyword evidence="7 18" id="KW-0441">Lipid A biosynthesis</keyword>
<evidence type="ECO:0000256" key="3">
    <source>
        <dbReference type="ARBA" id="ARBA00004496"/>
    </source>
</evidence>
<dbReference type="Pfam" id="PF07977">
    <property type="entry name" value="FabA"/>
    <property type="match status" value="1"/>
</dbReference>
<keyword evidence="9 18" id="KW-0378">Hydrolase</keyword>
<dbReference type="InterPro" id="IPR020568">
    <property type="entry name" value="Ribosomal_Su5_D2-typ_SF"/>
</dbReference>
<dbReference type="Pfam" id="PF03331">
    <property type="entry name" value="LpxC"/>
    <property type="match status" value="2"/>
</dbReference>
<reference evidence="21" key="2">
    <citation type="journal article" date="2017" name="Genome Announc.">
        <title>Draft genome sequence of Paludibacter jiangxiensis NM7(T), a propionate-producing fermentative bacterium.</title>
        <authorList>
            <person name="Qiu Y.-L."/>
            <person name="Tourlousse D.M."/>
            <person name="Matsuura N."/>
            <person name="Ohashi A."/>
            <person name="Sekiguchi Y."/>
        </authorList>
    </citation>
    <scope>NUCLEOTIDE SEQUENCE [LARGE SCALE GENOMIC DNA]</scope>
    <source>
        <strain evidence="21">NM7</strain>
    </source>
</reference>
<dbReference type="Proteomes" id="UP000076586">
    <property type="component" value="Unassembled WGS sequence"/>
</dbReference>
<dbReference type="InterPro" id="IPR004463">
    <property type="entry name" value="UDP-acyl_GlcNac_deAcase"/>
</dbReference>
<dbReference type="FunFam" id="3.10.129.10:FF:000001">
    <property type="entry name" value="3-hydroxyacyl-[acyl-carrier-protein] dehydratase FabZ"/>
    <property type="match status" value="1"/>
</dbReference>
<dbReference type="InterPro" id="IPR011334">
    <property type="entry name" value="UDP-acyl_GlcNac_deAcase_C"/>
</dbReference>
<dbReference type="EMBL" id="BDCR01000001">
    <property type="protein sequence ID" value="GAT62395.1"/>
    <property type="molecule type" value="Genomic_DNA"/>
</dbReference>
<dbReference type="NCBIfam" id="TIGR01750">
    <property type="entry name" value="fabZ"/>
    <property type="match status" value="1"/>
</dbReference>
<dbReference type="GO" id="GO:0009245">
    <property type="term" value="P:lipid A biosynthetic process"/>
    <property type="evidence" value="ECO:0007669"/>
    <property type="project" value="UniProtKB-UniRule"/>
</dbReference>
<evidence type="ECO:0000256" key="4">
    <source>
        <dbReference type="ARBA" id="ARBA00005002"/>
    </source>
</evidence>
<dbReference type="NCBIfam" id="NF000582">
    <property type="entry name" value="PRK00006.1"/>
    <property type="match status" value="1"/>
</dbReference>
<dbReference type="GO" id="GO:0046872">
    <property type="term" value="F:metal ion binding"/>
    <property type="evidence" value="ECO:0007669"/>
    <property type="project" value="UniProtKB-KW"/>
</dbReference>
<comment type="cofactor">
    <cofactor evidence="1 18">
        <name>Zn(2+)</name>
        <dbReference type="ChEBI" id="CHEBI:29105"/>
    </cofactor>
</comment>
<comment type="catalytic activity">
    <reaction evidence="14 18">
        <text>a UDP-3-O-[(3R)-3-hydroxyacyl]-N-acetyl-alpha-D-glucosamine + H2O = a UDP-3-O-[(3R)-3-hydroxyacyl]-alpha-D-glucosamine + acetate</text>
        <dbReference type="Rhea" id="RHEA:67816"/>
        <dbReference type="ChEBI" id="CHEBI:15377"/>
        <dbReference type="ChEBI" id="CHEBI:30089"/>
        <dbReference type="ChEBI" id="CHEBI:137740"/>
        <dbReference type="ChEBI" id="CHEBI:173225"/>
        <dbReference type="EC" id="3.5.1.108"/>
    </reaction>
</comment>
<sequence>MPKQRSLKGSFSLQGKGLHTGVDIQLTFFPAPENHGCIIKRIDLEGQPIIPALAEYVTQTTRGTVLSNGDAQVSTIEHAMAALFSFGIDNCLMEVNAPEFPILDGSAKLFIDKINSVGIVEQEAEKDFFVVKKKIEYTDPTTNSSIVILPDDHFSVQTMIGFKSPILSNQYAVLNQLEDFAADIAGCRTFVFVRELEQLLKMNLIKGGDLENALVIYDEPIEQTELNRIADLLNHPHKKVDELGYLTPLQFENEPARHKLLDVMGDLALIGKPIKGKVIATRPGHKINTALAKVIRKEIKRQEVPTPVYDPNKEPVLNINQIKKMLPHRWPFLMVDKVMEITDSVVIGLKNVTSNETFFMGHFPNEPVMPGVLLVEAMAQTGGLLILHQVEKPELYSTYFMKIDNVKFRQKVVPGDTVIFRLELISPIRRGCATMKGYAFVGDKIVAEAEFMAQIAKNK</sequence>
<evidence type="ECO:0000256" key="10">
    <source>
        <dbReference type="ARBA" id="ARBA00022833"/>
    </source>
</evidence>
<evidence type="ECO:0000256" key="14">
    <source>
        <dbReference type="ARBA" id="ARBA00024535"/>
    </source>
</evidence>
<keyword evidence="10 18" id="KW-0862">Zinc</keyword>
<evidence type="ECO:0000256" key="2">
    <source>
        <dbReference type="ARBA" id="ARBA00002923"/>
    </source>
</evidence>
<feature type="binding site" evidence="18">
    <location>
        <position position="262"/>
    </location>
    <ligand>
        <name>Zn(2+)</name>
        <dbReference type="ChEBI" id="CHEBI:29105"/>
    </ligand>
</feature>
<dbReference type="InterPro" id="IPR029069">
    <property type="entry name" value="HotDog_dom_sf"/>
</dbReference>
<dbReference type="EC" id="3.5.1.108" evidence="18"/>
<feature type="active site" evidence="19">
    <location>
        <position position="362"/>
    </location>
</feature>
<evidence type="ECO:0000256" key="17">
    <source>
        <dbReference type="ARBA" id="ARBA00061355"/>
    </source>
</evidence>
<evidence type="ECO:0000256" key="5">
    <source>
        <dbReference type="ARBA" id="ARBA00022490"/>
    </source>
</evidence>
<dbReference type="InterPro" id="IPR015870">
    <property type="entry name" value="UDP-acyl_N-AcGlcN_deAcase_N"/>
</dbReference>
<comment type="similarity">
    <text evidence="17">In the C-terminal section; belongs to the thioester dehydratase family.</text>
</comment>
<keyword evidence="21" id="KW-1185">Reference proteome</keyword>
<dbReference type="GO" id="GO:0019171">
    <property type="term" value="F:(3R)-hydroxyacyl-[acyl-carrier-protein] dehydratase activity"/>
    <property type="evidence" value="ECO:0007669"/>
    <property type="project" value="UniProtKB-EC"/>
</dbReference>
<feature type="active site" description="Proton donor" evidence="18">
    <location>
        <position position="285"/>
    </location>
</feature>
<comment type="function">
    <text evidence="15 19">Involved in unsaturated fatty acids biosynthesis. Catalyzes the dehydration of short chain beta-hydroxyacyl-ACPs and long chain saturated and unsaturated beta-hydroxyacyl-ACPs.</text>
</comment>
<dbReference type="STRING" id="681398.PJIAN_1988"/>
<comment type="caution">
    <text evidence="20">The sequence shown here is derived from an EMBL/GenBank/DDBJ whole genome shotgun (WGS) entry which is preliminary data.</text>
</comment>
<dbReference type="Gene3D" id="3.30.230.20">
    <property type="entry name" value="lpxc deacetylase, domain 1"/>
    <property type="match status" value="1"/>
</dbReference>
<comment type="similarity">
    <text evidence="16">In the N-terminal section; belongs to the LpxC family.</text>
</comment>
<comment type="subcellular location">
    <subcellularLocation>
        <location evidence="3 19">Cytoplasm</location>
    </subcellularLocation>
</comment>
<evidence type="ECO:0000313" key="20">
    <source>
        <dbReference type="EMBL" id="GAT62395.1"/>
    </source>
</evidence>
<dbReference type="GO" id="GO:0005737">
    <property type="term" value="C:cytoplasm"/>
    <property type="evidence" value="ECO:0007669"/>
    <property type="project" value="UniProtKB-SubCell"/>
</dbReference>
<evidence type="ECO:0000256" key="13">
    <source>
        <dbReference type="ARBA" id="ARBA00023268"/>
    </source>
</evidence>
<feature type="binding site" evidence="18">
    <location>
        <position position="78"/>
    </location>
    <ligand>
        <name>Zn(2+)</name>
        <dbReference type="ChEBI" id="CHEBI:29105"/>
    </ligand>
</feature>
<keyword evidence="5 19" id="KW-0963">Cytoplasm</keyword>
<evidence type="ECO:0000256" key="11">
    <source>
        <dbReference type="ARBA" id="ARBA00023098"/>
    </source>
</evidence>
<comment type="catalytic activity">
    <reaction evidence="19">
        <text>a (3R)-hydroxyacyl-[ACP] = a (2E)-enoyl-[ACP] + H2O</text>
        <dbReference type="Rhea" id="RHEA:13097"/>
        <dbReference type="Rhea" id="RHEA-COMP:9925"/>
        <dbReference type="Rhea" id="RHEA-COMP:9945"/>
        <dbReference type="ChEBI" id="CHEBI:15377"/>
        <dbReference type="ChEBI" id="CHEBI:78784"/>
        <dbReference type="ChEBI" id="CHEBI:78827"/>
        <dbReference type="EC" id="4.2.1.59"/>
    </reaction>
</comment>
<dbReference type="SUPFAM" id="SSF54211">
    <property type="entry name" value="Ribosomal protein S5 domain 2-like"/>
    <property type="match status" value="2"/>
</dbReference>
<proteinExistence type="inferred from homology"/>
<dbReference type="InterPro" id="IPR013114">
    <property type="entry name" value="FabA_FabZ"/>
</dbReference>
<organism evidence="20 21">
    <name type="scientific">Paludibacter jiangxiensis</name>
    <dbReference type="NCBI Taxonomy" id="681398"/>
    <lineage>
        <taxon>Bacteria</taxon>
        <taxon>Pseudomonadati</taxon>
        <taxon>Bacteroidota</taxon>
        <taxon>Bacteroidia</taxon>
        <taxon>Bacteroidales</taxon>
        <taxon>Paludibacteraceae</taxon>
        <taxon>Paludibacter</taxon>
    </lineage>
</organism>
<dbReference type="GO" id="GO:0016020">
    <property type="term" value="C:membrane"/>
    <property type="evidence" value="ECO:0007669"/>
    <property type="project" value="GOC"/>
</dbReference>
<dbReference type="NCBIfam" id="NF009667">
    <property type="entry name" value="PRK13188.1"/>
    <property type="match status" value="1"/>
</dbReference>
<evidence type="ECO:0000256" key="12">
    <source>
        <dbReference type="ARBA" id="ARBA00023239"/>
    </source>
</evidence>
<accession>A0A161LDN9</accession>
<dbReference type="CDD" id="cd01288">
    <property type="entry name" value="FabZ"/>
    <property type="match status" value="1"/>
</dbReference>
<comment type="similarity">
    <text evidence="19">Belongs to the thioester dehydratase family. FabZ subfamily.</text>
</comment>
<reference evidence="21" key="1">
    <citation type="submission" date="2016-04" db="EMBL/GenBank/DDBJ databases">
        <title>Draft genome sequence of Paludibacter jiangxiensis strain NM7.</title>
        <authorList>
            <person name="Qiu Y."/>
            <person name="Matsuura N."/>
            <person name="Ohashi A."/>
            <person name="Tourlousse M.D."/>
            <person name="Sekiguchi Y."/>
        </authorList>
    </citation>
    <scope>NUCLEOTIDE SEQUENCE [LARGE SCALE GENOMIC DNA]</scope>
    <source>
        <strain evidence="21">NM7</strain>
    </source>
</reference>
<evidence type="ECO:0000256" key="19">
    <source>
        <dbReference type="HAMAP-Rule" id="MF_00406"/>
    </source>
</evidence>
<dbReference type="AlphaFoldDB" id="A0A161LDN9"/>
<dbReference type="InterPro" id="IPR010084">
    <property type="entry name" value="FabZ"/>
</dbReference>
<comment type="similarity">
    <text evidence="18">Belongs to the LpxC family.</text>
</comment>
<keyword evidence="11 18" id="KW-0443">Lipid metabolism</keyword>
<dbReference type="HAMAP" id="MF_00406">
    <property type="entry name" value="FabZ"/>
    <property type="match status" value="1"/>
</dbReference>
<evidence type="ECO:0000256" key="15">
    <source>
        <dbReference type="ARBA" id="ARBA00025049"/>
    </source>
</evidence>
<keyword evidence="6 18" id="KW-0444">Lipid biosynthesis</keyword>
<comment type="function">
    <text evidence="2 18">Catalyzes the hydrolysis of UDP-3-O-myristoyl-N-acetylglucosamine to form UDP-3-O-myristoylglucosamine and acetate, the committed step in lipid A biosynthesis.</text>
</comment>
<dbReference type="PANTHER" id="PTHR33694">
    <property type="entry name" value="UDP-3-O-ACYL-N-ACETYLGLUCOSAMINE DEACETYLASE 1, MITOCHONDRIAL-RELATED"/>
    <property type="match status" value="1"/>
</dbReference>
<keyword evidence="12 19" id="KW-0456">Lyase</keyword>
<name>A0A161LDN9_9BACT</name>
<keyword evidence="13" id="KW-0511">Multifunctional enzyme</keyword>
<dbReference type="UniPathway" id="UPA00359">
    <property type="reaction ID" value="UER00478"/>
</dbReference>
<gene>
    <name evidence="18" type="primary">lpxC</name>
    <name evidence="19" type="synonym">fabZ</name>
    <name evidence="20" type="ORF">PJIAN_1988</name>
</gene>
<feature type="binding site" evidence="18">
    <location>
        <position position="258"/>
    </location>
    <ligand>
        <name>Zn(2+)</name>
        <dbReference type="ChEBI" id="CHEBI:29105"/>
    </ligand>
</feature>
<dbReference type="GO" id="GO:0103117">
    <property type="term" value="F:UDP-3-O-acyl-N-acetylglucosamine deacetylase activity"/>
    <property type="evidence" value="ECO:0007669"/>
    <property type="project" value="UniProtKB-UniRule"/>
</dbReference>
<evidence type="ECO:0000256" key="6">
    <source>
        <dbReference type="ARBA" id="ARBA00022516"/>
    </source>
</evidence>
<evidence type="ECO:0000256" key="8">
    <source>
        <dbReference type="ARBA" id="ARBA00022723"/>
    </source>
</evidence>
<dbReference type="PANTHER" id="PTHR33694:SF1">
    <property type="entry name" value="UDP-3-O-ACYL-N-ACETYLGLUCOSAMINE DEACETYLASE 1, MITOCHONDRIAL-RELATED"/>
    <property type="match status" value="1"/>
</dbReference>
<dbReference type="Gene3D" id="3.10.129.10">
    <property type="entry name" value="Hotdog Thioesterase"/>
    <property type="match status" value="1"/>
</dbReference>
<dbReference type="GO" id="GO:0006633">
    <property type="term" value="P:fatty acid biosynthetic process"/>
    <property type="evidence" value="ECO:0007669"/>
    <property type="project" value="UniProtKB-UniRule"/>
</dbReference>
<evidence type="ECO:0000256" key="7">
    <source>
        <dbReference type="ARBA" id="ARBA00022556"/>
    </source>
</evidence>